<dbReference type="PANTHER" id="PTHR43581:SF4">
    <property type="entry name" value="ATP_GTP PHOSPHATASE"/>
    <property type="match status" value="1"/>
</dbReference>
<dbReference type="InterPro" id="IPR041685">
    <property type="entry name" value="AAA_GajA/Old/RecF-like"/>
</dbReference>
<dbReference type="Pfam" id="PF13175">
    <property type="entry name" value="AAA_15"/>
    <property type="match status" value="1"/>
</dbReference>
<evidence type="ECO:0000259" key="2">
    <source>
        <dbReference type="Pfam" id="PF13175"/>
    </source>
</evidence>
<sequence length="626" mass="70216">MRIKRVRIQNYRCLPDVDIDFDDITTFIGPTGVGKSAVLRALDWFFNGTAQALTAEDVWVGAERRQISVEVEFCDLTDLDRDALGKYAAGNTGTVRLWRRWEDGRDKLSGRTLSYPAFEYVRRAEKLSELNTRYKELREQRSDLGLPAARSAAKAEDAMTAWERAHHDELVPMELAADGHFFGFAGQAKMSGLFDYVFVSADLRASEEGRDVKGSIIGRILDQAVDRSLAEQDFLELQTVFDDRRGKIHKEHFESQLEELSDELTQEVEQLTVGRKLRVSSHVPEMRIPQPQFQVSVEDGSASTRVDQQGHGFQRALLITALRVLAERRASESSRTVFLAIEEPELFQHPLQARTFASVLRELAGQHERGIQITYATHSPYFLEPEGFDQVRRLTRAIEAGAPTVGIHATTYAAVQGRLGTSKGDAKLLKQFARAYLTELPEAMFARCVLLVEGISDKGLLEGCGMRDDPLNRNGIIVVQVNGKQNLRLPYAILATLGIPTFMVFDGDAHNAARRPDDTDQTLATRIALESKKNCQLLTLLGEEPEDWPETRVGSGYAVFHDTLDDHLEKAWQEWGVARQQLIEEGVGTGEKEEQSYRQAARQATAPPSHELAEIIARARLLAREN</sequence>
<dbReference type="PANTHER" id="PTHR43581">
    <property type="entry name" value="ATP/GTP PHOSPHATASE"/>
    <property type="match status" value="1"/>
</dbReference>
<comment type="caution">
    <text evidence="4">The sequence shown here is derived from an EMBL/GenBank/DDBJ whole genome shotgun (WGS) entry which is preliminary data.</text>
</comment>
<dbReference type="Pfam" id="PF20469">
    <property type="entry name" value="OLD-like_TOPRIM"/>
    <property type="match status" value="1"/>
</dbReference>
<reference evidence="4 5" key="1">
    <citation type="submission" date="2019-03" db="EMBL/GenBank/DDBJ databases">
        <title>Draft genome sequences of novel Actinobacteria.</title>
        <authorList>
            <person name="Sahin N."/>
            <person name="Ay H."/>
            <person name="Saygin H."/>
        </authorList>
    </citation>
    <scope>NUCLEOTIDE SEQUENCE [LARGE SCALE GENOMIC DNA]</scope>
    <source>
        <strain evidence="4 5">DSM 45941</strain>
    </source>
</reference>
<dbReference type="SUPFAM" id="SSF52540">
    <property type="entry name" value="P-loop containing nucleoside triphosphate hydrolases"/>
    <property type="match status" value="1"/>
</dbReference>
<evidence type="ECO:0000256" key="1">
    <source>
        <dbReference type="SAM" id="MobiDB-lite"/>
    </source>
</evidence>
<protein>
    <submittedName>
        <fullName evidence="4">ATP-dependent endonuclease</fullName>
    </submittedName>
</protein>
<proteinExistence type="predicted"/>
<keyword evidence="4" id="KW-0378">Hydrolase</keyword>
<dbReference type="Proteomes" id="UP000295578">
    <property type="component" value="Unassembled WGS sequence"/>
</dbReference>
<dbReference type="EMBL" id="SMKY01000071">
    <property type="protein sequence ID" value="TDD81938.1"/>
    <property type="molecule type" value="Genomic_DNA"/>
</dbReference>
<keyword evidence="4" id="KW-0255">Endonuclease</keyword>
<organism evidence="4 5">
    <name type="scientific">Actinomadura darangshiensis</name>
    <dbReference type="NCBI Taxonomy" id="705336"/>
    <lineage>
        <taxon>Bacteria</taxon>
        <taxon>Bacillati</taxon>
        <taxon>Actinomycetota</taxon>
        <taxon>Actinomycetes</taxon>
        <taxon>Streptosporangiales</taxon>
        <taxon>Thermomonosporaceae</taxon>
        <taxon>Actinomadura</taxon>
    </lineage>
</organism>
<keyword evidence="4" id="KW-0540">Nuclease</keyword>
<dbReference type="AlphaFoldDB" id="A0A4R5B6L6"/>
<feature type="domain" description="OLD protein-like TOPRIM" evidence="3">
    <location>
        <begin position="444"/>
        <end position="508"/>
    </location>
</feature>
<dbReference type="CDD" id="cd01026">
    <property type="entry name" value="TOPRIM_OLD"/>
    <property type="match status" value="1"/>
</dbReference>
<feature type="region of interest" description="Disordered" evidence="1">
    <location>
        <begin position="588"/>
        <end position="608"/>
    </location>
</feature>
<evidence type="ECO:0000313" key="5">
    <source>
        <dbReference type="Proteomes" id="UP000295578"/>
    </source>
</evidence>
<dbReference type="InterPro" id="IPR034139">
    <property type="entry name" value="TOPRIM_OLD"/>
</dbReference>
<feature type="domain" description="Endonuclease GajA/Old nuclease/RecF-like AAA" evidence="2">
    <location>
        <begin position="1"/>
        <end position="382"/>
    </location>
</feature>
<dbReference type="OrthoDB" id="3237462at2"/>
<gene>
    <name evidence="4" type="ORF">E1293_17675</name>
</gene>
<dbReference type="Gene3D" id="3.40.50.300">
    <property type="entry name" value="P-loop containing nucleotide triphosphate hydrolases"/>
    <property type="match status" value="1"/>
</dbReference>
<accession>A0A4R5B6L6</accession>
<keyword evidence="5" id="KW-1185">Reference proteome</keyword>
<evidence type="ECO:0000313" key="4">
    <source>
        <dbReference type="EMBL" id="TDD81938.1"/>
    </source>
</evidence>
<name>A0A4R5B6L6_9ACTN</name>
<dbReference type="InterPro" id="IPR027417">
    <property type="entry name" value="P-loop_NTPase"/>
</dbReference>
<evidence type="ECO:0000259" key="3">
    <source>
        <dbReference type="Pfam" id="PF20469"/>
    </source>
</evidence>
<dbReference type="GO" id="GO:0004519">
    <property type="term" value="F:endonuclease activity"/>
    <property type="evidence" value="ECO:0007669"/>
    <property type="project" value="UniProtKB-KW"/>
</dbReference>
<dbReference type="InterPro" id="IPR051396">
    <property type="entry name" value="Bact_Antivir_Def_Nuclease"/>
</dbReference>